<reference evidence="2 3" key="2">
    <citation type="journal article" date="2013" name="Plant Cell Physiol.">
        <title>Rice Annotation Project Database (RAP-DB): an integrative and interactive database for rice genomics.</title>
        <authorList>
            <person name="Sakai H."/>
            <person name="Lee S.S."/>
            <person name="Tanaka T."/>
            <person name="Numa H."/>
            <person name="Kim J."/>
            <person name="Kawahara Y."/>
            <person name="Wakimoto H."/>
            <person name="Yang C.C."/>
            <person name="Iwamoto M."/>
            <person name="Abe T."/>
            <person name="Yamada Y."/>
            <person name="Muto A."/>
            <person name="Inokuchi H."/>
            <person name="Ikemura T."/>
            <person name="Matsumoto T."/>
            <person name="Sasaki T."/>
            <person name="Itoh T."/>
        </authorList>
    </citation>
    <scope>NUCLEOTIDE SEQUENCE [LARGE SCALE GENOMIC DNA]</scope>
    <source>
        <strain evidence="3">cv. Nipponbare</strain>
    </source>
</reference>
<evidence type="ECO:0000313" key="2">
    <source>
        <dbReference type="EMBL" id="BAT11063.1"/>
    </source>
</evidence>
<protein>
    <submittedName>
        <fullName evidence="2">Os10g0444650 protein</fullName>
    </submittedName>
</protein>
<organism evidence="2 3">
    <name type="scientific">Oryza sativa subsp. japonica</name>
    <name type="common">Rice</name>
    <dbReference type="NCBI Taxonomy" id="39947"/>
    <lineage>
        <taxon>Eukaryota</taxon>
        <taxon>Viridiplantae</taxon>
        <taxon>Streptophyta</taxon>
        <taxon>Embryophyta</taxon>
        <taxon>Tracheophyta</taxon>
        <taxon>Spermatophyta</taxon>
        <taxon>Magnoliopsida</taxon>
        <taxon>Liliopsida</taxon>
        <taxon>Poales</taxon>
        <taxon>Poaceae</taxon>
        <taxon>BOP clade</taxon>
        <taxon>Oryzoideae</taxon>
        <taxon>Oryzeae</taxon>
        <taxon>Oryzinae</taxon>
        <taxon>Oryza</taxon>
        <taxon>Oryza sativa</taxon>
    </lineage>
</organism>
<gene>
    <name evidence="2" type="ordered locus">Os10g0444650</name>
    <name evidence="2" type="ORF">OSNPB_100444650</name>
</gene>
<keyword evidence="3" id="KW-1185">Reference proteome</keyword>
<feature type="compositionally biased region" description="Polar residues" evidence="1">
    <location>
        <begin position="35"/>
        <end position="45"/>
    </location>
</feature>
<dbReference type="Proteomes" id="UP000059680">
    <property type="component" value="Chromosome 10"/>
</dbReference>
<dbReference type="EMBL" id="AP014966">
    <property type="protein sequence ID" value="BAT11063.1"/>
    <property type="molecule type" value="Genomic_DNA"/>
</dbReference>
<accession>A0A0P0XV23</accession>
<evidence type="ECO:0000256" key="1">
    <source>
        <dbReference type="SAM" id="MobiDB-lite"/>
    </source>
</evidence>
<sequence length="86" mass="9399">MGETLTGCEGSFDVDQGVAHTVVHRVEWLSKQTNYISDQPNNGLTKRQHHRPSPSTKCTPLANCFSGHLASHLHPKVQGTYTSLAS</sequence>
<dbReference type="AlphaFoldDB" id="A0A0P0XV23"/>
<dbReference type="PaxDb" id="39947-A0A0P0XV23"/>
<reference evidence="2 3" key="3">
    <citation type="journal article" date="2013" name="Rice">
        <title>Improvement of the Oryza sativa Nipponbare reference genome using next generation sequence and optical map data.</title>
        <authorList>
            <person name="Kawahara Y."/>
            <person name="de la Bastide M."/>
            <person name="Hamilton J.P."/>
            <person name="Kanamori H."/>
            <person name="McCombie W.R."/>
            <person name="Ouyang S."/>
            <person name="Schwartz D.C."/>
            <person name="Tanaka T."/>
            <person name="Wu J."/>
            <person name="Zhou S."/>
            <person name="Childs K.L."/>
            <person name="Davidson R.M."/>
            <person name="Lin H."/>
            <person name="Quesada-Ocampo L."/>
            <person name="Vaillancourt B."/>
            <person name="Sakai H."/>
            <person name="Lee S.S."/>
            <person name="Kim J."/>
            <person name="Numa H."/>
            <person name="Itoh T."/>
            <person name="Buell C.R."/>
            <person name="Matsumoto T."/>
        </authorList>
    </citation>
    <scope>NUCLEOTIDE SEQUENCE [LARGE SCALE GENOMIC DNA]</scope>
    <source>
        <strain evidence="3">cv. Nipponbare</strain>
    </source>
</reference>
<name>A0A0P0XV23_ORYSJ</name>
<dbReference type="InParanoid" id="A0A0P0XV23"/>
<reference evidence="3" key="1">
    <citation type="journal article" date="2005" name="Nature">
        <title>The map-based sequence of the rice genome.</title>
        <authorList>
            <consortium name="International rice genome sequencing project (IRGSP)"/>
            <person name="Matsumoto T."/>
            <person name="Wu J."/>
            <person name="Kanamori H."/>
            <person name="Katayose Y."/>
            <person name="Fujisawa M."/>
            <person name="Namiki N."/>
            <person name="Mizuno H."/>
            <person name="Yamamoto K."/>
            <person name="Antonio B.A."/>
            <person name="Baba T."/>
            <person name="Sakata K."/>
            <person name="Nagamura Y."/>
            <person name="Aoki H."/>
            <person name="Arikawa K."/>
            <person name="Arita K."/>
            <person name="Bito T."/>
            <person name="Chiden Y."/>
            <person name="Fujitsuka N."/>
            <person name="Fukunaka R."/>
            <person name="Hamada M."/>
            <person name="Harada C."/>
            <person name="Hayashi A."/>
            <person name="Hijishita S."/>
            <person name="Honda M."/>
            <person name="Hosokawa S."/>
            <person name="Ichikawa Y."/>
            <person name="Idonuma A."/>
            <person name="Iijima M."/>
            <person name="Ikeda M."/>
            <person name="Ikeno M."/>
            <person name="Ito K."/>
            <person name="Ito S."/>
            <person name="Ito T."/>
            <person name="Ito Y."/>
            <person name="Ito Y."/>
            <person name="Iwabuchi A."/>
            <person name="Kamiya K."/>
            <person name="Karasawa W."/>
            <person name="Kurita K."/>
            <person name="Katagiri S."/>
            <person name="Kikuta A."/>
            <person name="Kobayashi H."/>
            <person name="Kobayashi N."/>
            <person name="Machita K."/>
            <person name="Maehara T."/>
            <person name="Masukawa M."/>
            <person name="Mizubayashi T."/>
            <person name="Mukai Y."/>
            <person name="Nagasaki H."/>
            <person name="Nagata Y."/>
            <person name="Naito S."/>
            <person name="Nakashima M."/>
            <person name="Nakama Y."/>
            <person name="Nakamichi Y."/>
            <person name="Nakamura M."/>
            <person name="Meguro A."/>
            <person name="Negishi M."/>
            <person name="Ohta I."/>
            <person name="Ohta T."/>
            <person name="Okamoto M."/>
            <person name="Ono N."/>
            <person name="Saji S."/>
            <person name="Sakaguchi M."/>
            <person name="Sakai K."/>
            <person name="Shibata M."/>
            <person name="Shimokawa T."/>
            <person name="Song J."/>
            <person name="Takazaki Y."/>
            <person name="Terasawa K."/>
            <person name="Tsugane M."/>
            <person name="Tsuji K."/>
            <person name="Ueda S."/>
            <person name="Waki K."/>
            <person name="Yamagata H."/>
            <person name="Yamamoto M."/>
            <person name="Yamamoto S."/>
            <person name="Yamane H."/>
            <person name="Yoshiki S."/>
            <person name="Yoshihara R."/>
            <person name="Yukawa K."/>
            <person name="Zhong H."/>
            <person name="Yano M."/>
            <person name="Yuan Q."/>
            <person name="Ouyang S."/>
            <person name="Liu J."/>
            <person name="Jones K.M."/>
            <person name="Gansberger K."/>
            <person name="Moffat K."/>
            <person name="Hill J."/>
            <person name="Bera J."/>
            <person name="Fadrosh D."/>
            <person name="Jin S."/>
            <person name="Johri S."/>
            <person name="Kim M."/>
            <person name="Overton L."/>
            <person name="Reardon M."/>
            <person name="Tsitrin T."/>
            <person name="Vuong H."/>
            <person name="Weaver B."/>
            <person name="Ciecko A."/>
            <person name="Tallon L."/>
            <person name="Jackson J."/>
            <person name="Pai G."/>
            <person name="Aken S.V."/>
            <person name="Utterback T."/>
            <person name="Reidmuller S."/>
            <person name="Feldblyum T."/>
            <person name="Hsiao J."/>
            <person name="Zismann V."/>
            <person name="Iobst S."/>
            <person name="de Vazeille A.R."/>
            <person name="Buell C.R."/>
            <person name="Ying K."/>
            <person name="Li Y."/>
            <person name="Lu T."/>
            <person name="Huang Y."/>
            <person name="Zhao Q."/>
            <person name="Feng Q."/>
            <person name="Zhang L."/>
            <person name="Zhu J."/>
            <person name="Weng Q."/>
            <person name="Mu J."/>
            <person name="Lu Y."/>
            <person name="Fan D."/>
            <person name="Liu Y."/>
            <person name="Guan J."/>
            <person name="Zhang Y."/>
            <person name="Yu S."/>
            <person name="Liu X."/>
            <person name="Zhang Y."/>
            <person name="Hong G."/>
            <person name="Han B."/>
            <person name="Choisne N."/>
            <person name="Demange N."/>
            <person name="Orjeda G."/>
            <person name="Samain S."/>
            <person name="Cattolico L."/>
            <person name="Pelletier E."/>
            <person name="Couloux A."/>
            <person name="Segurens B."/>
            <person name="Wincker P."/>
            <person name="D'Hont A."/>
            <person name="Scarpelli C."/>
            <person name="Weissenbach J."/>
            <person name="Salanoubat M."/>
            <person name="Quetier F."/>
            <person name="Yu Y."/>
            <person name="Kim H.R."/>
            <person name="Rambo T."/>
            <person name="Currie J."/>
            <person name="Collura K."/>
            <person name="Luo M."/>
            <person name="Yang T."/>
            <person name="Ammiraju J.S.S."/>
            <person name="Engler F."/>
            <person name="Soderlund C."/>
            <person name="Wing R.A."/>
            <person name="Palmer L.E."/>
            <person name="de la Bastide M."/>
            <person name="Spiegel L."/>
            <person name="Nascimento L."/>
            <person name="Zutavern T."/>
            <person name="O'Shaughnessy A."/>
            <person name="Dike S."/>
            <person name="Dedhia N."/>
            <person name="Preston R."/>
            <person name="Balija V."/>
            <person name="McCombie W.R."/>
            <person name="Chow T."/>
            <person name="Chen H."/>
            <person name="Chung M."/>
            <person name="Chen C."/>
            <person name="Shaw J."/>
            <person name="Wu H."/>
            <person name="Hsiao K."/>
            <person name="Chao Y."/>
            <person name="Chu M."/>
            <person name="Cheng C."/>
            <person name="Hour A."/>
            <person name="Lee P."/>
            <person name="Lin S."/>
            <person name="Lin Y."/>
            <person name="Liou J."/>
            <person name="Liu S."/>
            <person name="Hsing Y."/>
            <person name="Raghuvanshi S."/>
            <person name="Mohanty A."/>
            <person name="Bharti A.K."/>
            <person name="Gaur A."/>
            <person name="Gupta V."/>
            <person name="Kumar D."/>
            <person name="Ravi V."/>
            <person name="Vij S."/>
            <person name="Kapur A."/>
            <person name="Khurana P."/>
            <person name="Khurana P."/>
            <person name="Khurana J.P."/>
            <person name="Tyagi A.K."/>
            <person name="Gaikwad K."/>
            <person name="Singh A."/>
            <person name="Dalal V."/>
            <person name="Srivastava S."/>
            <person name="Dixit A."/>
            <person name="Pal A.K."/>
            <person name="Ghazi I.A."/>
            <person name="Yadav M."/>
            <person name="Pandit A."/>
            <person name="Bhargava A."/>
            <person name="Sureshbabu K."/>
            <person name="Batra K."/>
            <person name="Sharma T.R."/>
            <person name="Mohapatra T."/>
            <person name="Singh N.K."/>
            <person name="Messing J."/>
            <person name="Nelson A.B."/>
            <person name="Fuks G."/>
            <person name="Kavchok S."/>
            <person name="Keizer G."/>
            <person name="Linton E."/>
            <person name="Llaca V."/>
            <person name="Song R."/>
            <person name="Tanyolac B."/>
            <person name="Young S."/>
            <person name="Ho-Il K."/>
            <person name="Hahn J.H."/>
            <person name="Sangsakoo G."/>
            <person name="Vanavichit A."/>
            <person name="de Mattos Luiz.A.T."/>
            <person name="Zimmer P.D."/>
            <person name="Malone G."/>
            <person name="Dellagostin O."/>
            <person name="de Oliveira A.C."/>
            <person name="Bevan M."/>
            <person name="Bancroft I."/>
            <person name="Minx P."/>
            <person name="Cordum H."/>
            <person name="Wilson R."/>
            <person name="Cheng Z."/>
            <person name="Jin W."/>
            <person name="Jiang J."/>
            <person name="Leong S.A."/>
            <person name="Iwama H."/>
            <person name="Gojobori T."/>
            <person name="Itoh T."/>
            <person name="Niimura Y."/>
            <person name="Fujii Y."/>
            <person name="Habara T."/>
            <person name="Sakai H."/>
            <person name="Sato Y."/>
            <person name="Wilson G."/>
            <person name="Kumar K."/>
            <person name="McCouch S."/>
            <person name="Juretic N."/>
            <person name="Hoen D."/>
            <person name="Wright S."/>
            <person name="Bruskiewich R."/>
            <person name="Bureau T."/>
            <person name="Miyao A."/>
            <person name="Hirochika H."/>
            <person name="Nishikawa T."/>
            <person name="Kadowaki K."/>
            <person name="Sugiura M."/>
            <person name="Burr B."/>
            <person name="Sasaki T."/>
        </authorList>
    </citation>
    <scope>NUCLEOTIDE SEQUENCE [LARGE SCALE GENOMIC DNA]</scope>
    <source>
        <strain evidence="3">cv. Nipponbare</strain>
    </source>
</reference>
<feature type="region of interest" description="Disordered" evidence="1">
    <location>
        <begin position="35"/>
        <end position="57"/>
    </location>
</feature>
<proteinExistence type="predicted"/>
<evidence type="ECO:0000313" key="3">
    <source>
        <dbReference type="Proteomes" id="UP000059680"/>
    </source>
</evidence>